<feature type="transmembrane region" description="Helical" evidence="10">
    <location>
        <begin position="200"/>
        <end position="229"/>
    </location>
</feature>
<dbReference type="PROSITE" id="PS50262">
    <property type="entry name" value="G_PROTEIN_RECEP_F1_2"/>
    <property type="match status" value="1"/>
</dbReference>
<evidence type="ECO:0000256" key="1">
    <source>
        <dbReference type="ARBA" id="ARBA00004651"/>
    </source>
</evidence>
<keyword evidence="5 10" id="KW-0552">Olfaction</keyword>
<dbReference type="PRINTS" id="PR00245">
    <property type="entry name" value="OLFACTORYR"/>
</dbReference>
<dbReference type="PANTHER" id="PTHR26453">
    <property type="entry name" value="OLFACTORY RECEPTOR"/>
    <property type="match status" value="1"/>
</dbReference>
<keyword evidence="13" id="KW-1185">Reference proteome</keyword>
<keyword evidence="2 10" id="KW-1003">Cell membrane</keyword>
<dbReference type="FunFam" id="1.20.1070.10:FF:000001">
    <property type="entry name" value="Olfactory receptor"/>
    <property type="match status" value="1"/>
</dbReference>
<comment type="subcellular location">
    <subcellularLocation>
        <location evidence="1 10">Cell membrane</location>
        <topology evidence="1 10">Multi-pass membrane protein</topology>
    </subcellularLocation>
</comment>
<dbReference type="InterPro" id="IPR017452">
    <property type="entry name" value="GPCR_Rhodpsn_7TM"/>
</dbReference>
<feature type="transmembrane region" description="Helical" evidence="10">
    <location>
        <begin position="29"/>
        <end position="51"/>
    </location>
</feature>
<evidence type="ECO:0000256" key="8">
    <source>
        <dbReference type="ARBA" id="ARBA00023224"/>
    </source>
</evidence>
<dbReference type="GO" id="GO:0004930">
    <property type="term" value="F:G protein-coupled receptor activity"/>
    <property type="evidence" value="ECO:0007669"/>
    <property type="project" value="UniProtKB-KW"/>
</dbReference>
<feature type="transmembrane region" description="Helical" evidence="10">
    <location>
        <begin position="241"/>
        <end position="261"/>
    </location>
</feature>
<protein>
    <recommendedName>
        <fullName evidence="10">Olfactory receptor</fullName>
    </recommendedName>
</protein>
<evidence type="ECO:0000256" key="7">
    <source>
        <dbReference type="ARBA" id="ARBA00023136"/>
    </source>
</evidence>
<keyword evidence="4 9" id="KW-0812">Transmembrane</keyword>
<evidence type="ECO:0000256" key="3">
    <source>
        <dbReference type="ARBA" id="ARBA00022606"/>
    </source>
</evidence>
<reference evidence="12" key="1">
    <citation type="thesis" date="2020" institute="ProQuest LLC" country="789 East Eisenhower Parkway, Ann Arbor, MI, USA">
        <title>Comparative Genomics and Chromosome Evolution.</title>
        <authorList>
            <person name="Mudd A.B."/>
        </authorList>
    </citation>
    <scope>NUCLEOTIDE SEQUENCE</scope>
    <source>
        <strain evidence="12">1538</strain>
        <tissue evidence="12">Blood</tissue>
    </source>
</reference>
<evidence type="ECO:0000256" key="6">
    <source>
        <dbReference type="ARBA" id="ARBA00022989"/>
    </source>
</evidence>
<evidence type="ECO:0000313" key="12">
    <source>
        <dbReference type="EMBL" id="DBA18942.1"/>
    </source>
</evidence>
<organism evidence="12 13">
    <name type="scientific">Pyxicephalus adspersus</name>
    <name type="common">African bullfrog</name>
    <dbReference type="NCBI Taxonomy" id="30357"/>
    <lineage>
        <taxon>Eukaryota</taxon>
        <taxon>Metazoa</taxon>
        <taxon>Chordata</taxon>
        <taxon>Craniata</taxon>
        <taxon>Vertebrata</taxon>
        <taxon>Euteleostomi</taxon>
        <taxon>Amphibia</taxon>
        <taxon>Batrachia</taxon>
        <taxon>Anura</taxon>
        <taxon>Neobatrachia</taxon>
        <taxon>Ranoidea</taxon>
        <taxon>Pyxicephalidae</taxon>
        <taxon>Pyxicephalinae</taxon>
        <taxon>Pyxicephalus</taxon>
    </lineage>
</organism>
<dbReference type="PRINTS" id="PR00237">
    <property type="entry name" value="GPCRRHODOPSN"/>
</dbReference>
<feature type="transmembrane region" description="Helical" evidence="10">
    <location>
        <begin position="100"/>
        <end position="121"/>
    </location>
</feature>
<comment type="caution">
    <text evidence="12">The sequence shown here is derived from an EMBL/GenBank/DDBJ whole genome shotgun (WGS) entry which is preliminary data.</text>
</comment>
<keyword evidence="8 9" id="KW-0807">Transducer</keyword>
<feature type="transmembrane region" description="Helical" evidence="10">
    <location>
        <begin position="63"/>
        <end position="80"/>
    </location>
</feature>
<feature type="transmembrane region" description="Helical" evidence="10">
    <location>
        <begin position="273"/>
        <end position="293"/>
    </location>
</feature>
<evidence type="ECO:0000256" key="2">
    <source>
        <dbReference type="ARBA" id="ARBA00022475"/>
    </source>
</evidence>
<dbReference type="GO" id="GO:0005886">
    <property type="term" value="C:plasma membrane"/>
    <property type="evidence" value="ECO:0007669"/>
    <property type="project" value="UniProtKB-SubCell"/>
</dbReference>
<feature type="transmembrane region" description="Helical" evidence="10">
    <location>
        <begin position="141"/>
        <end position="165"/>
    </location>
</feature>
<dbReference type="EMBL" id="DYDO01000008">
    <property type="protein sequence ID" value="DBA18942.1"/>
    <property type="molecule type" value="Genomic_DNA"/>
</dbReference>
<keyword evidence="3 10" id="KW-0716">Sensory transduction</keyword>
<dbReference type="Proteomes" id="UP001181693">
    <property type="component" value="Unassembled WGS sequence"/>
</dbReference>
<dbReference type="SUPFAM" id="SSF81321">
    <property type="entry name" value="Family A G protein-coupled receptor-like"/>
    <property type="match status" value="1"/>
</dbReference>
<evidence type="ECO:0000313" key="13">
    <source>
        <dbReference type="Proteomes" id="UP001181693"/>
    </source>
</evidence>
<evidence type="ECO:0000256" key="5">
    <source>
        <dbReference type="ARBA" id="ARBA00022725"/>
    </source>
</evidence>
<feature type="domain" description="G-protein coupled receptors family 1 profile" evidence="11">
    <location>
        <begin position="43"/>
        <end position="291"/>
    </location>
</feature>
<dbReference type="GO" id="GO:0004984">
    <property type="term" value="F:olfactory receptor activity"/>
    <property type="evidence" value="ECO:0007669"/>
    <property type="project" value="InterPro"/>
</dbReference>
<dbReference type="PROSITE" id="PS00237">
    <property type="entry name" value="G_PROTEIN_RECEP_F1_1"/>
    <property type="match status" value="1"/>
</dbReference>
<keyword evidence="6 10" id="KW-1133">Transmembrane helix</keyword>
<dbReference type="InterPro" id="IPR000725">
    <property type="entry name" value="Olfact_rcpt"/>
</dbReference>
<evidence type="ECO:0000259" key="11">
    <source>
        <dbReference type="PROSITE" id="PS50262"/>
    </source>
</evidence>
<dbReference type="InterPro" id="IPR000276">
    <property type="entry name" value="GPCR_Rhodpsn"/>
</dbReference>
<keyword evidence="9" id="KW-0297">G-protein coupled receptor</keyword>
<keyword evidence="9" id="KW-0675">Receptor</keyword>
<sequence length="317" mass="35493">MGREVPRTNITDFILLGFSDLSFPAQASLFIFFLCAYVVTLLGNGLILLMVTIDSLLHTPMYFFLRNLSFLEICFTAVIVPKAMQNFSVKCVTSFIGCATQMYIFLAIGVCECIFLMVMAIDRYMAICQPLRYKSVMTRLLCYQLTVVCWIIGLLLSLGQTIYVFSLPYCGSNSIAHFFCDIPPLLNIACGNIFNNKLSVIIACMCGAVVPFILILCSYVNILSSILLINSSQGRHKALSTCGSHLVSVLLFYGTAMLTYLRLGTEASGDKDWVITLFYYIAVPALNPLIYSLRNQDMKTALRKLPSRILDDVVEYW</sequence>
<comment type="similarity">
    <text evidence="9">Belongs to the G-protein coupled receptor 1 family.</text>
</comment>
<proteinExistence type="inferred from homology"/>
<dbReference type="AlphaFoldDB" id="A0AAV2ZY33"/>
<dbReference type="Pfam" id="PF13853">
    <property type="entry name" value="7tm_4"/>
    <property type="match status" value="1"/>
</dbReference>
<evidence type="ECO:0000256" key="9">
    <source>
        <dbReference type="RuleBase" id="RU000688"/>
    </source>
</evidence>
<keyword evidence="7 10" id="KW-0472">Membrane</keyword>
<gene>
    <name evidence="12" type="ORF">GDO54_014833</name>
</gene>
<dbReference type="CDD" id="cd15225">
    <property type="entry name" value="7tmA_OR10A-like"/>
    <property type="match status" value="1"/>
</dbReference>
<dbReference type="Gene3D" id="1.20.1070.10">
    <property type="entry name" value="Rhodopsin 7-helix transmembrane proteins"/>
    <property type="match status" value="1"/>
</dbReference>
<evidence type="ECO:0000256" key="4">
    <source>
        <dbReference type="ARBA" id="ARBA00022692"/>
    </source>
</evidence>
<accession>A0AAV2ZY33</accession>
<name>A0AAV2ZY33_PYXAD</name>
<evidence type="ECO:0000256" key="10">
    <source>
        <dbReference type="RuleBase" id="RU363047"/>
    </source>
</evidence>